<evidence type="ECO:0000256" key="4">
    <source>
        <dbReference type="SAM" id="MobiDB-lite"/>
    </source>
</evidence>
<keyword evidence="3" id="KW-0996">Nickel insertion</keyword>
<sequence>MGLDVTGDLAKPAAGSRPAAAPRVPAQPRAVGSIRLSAKRHGARSVLDGLRPQGCLKALFPRHPDPARGLEAVLINSAGGITGGDRLAITAHAGPGARLSITTQAAERIYAAQPGETGTLRTTLSAAPGATLNWLPQETILFNRAGLSRALSADLAGDARFLMVESLLFGRRAMGERVTDLRLHDRVEILRDGQPLYLDAARIDGDAEALLDRPATGGGARAMAALVYTAPGAEALLPVLRAGLPRTAGASCIAPDTLALRLLAPDGAALRRLLLPLLARLADGPIPRSWMT</sequence>
<evidence type="ECO:0000256" key="1">
    <source>
        <dbReference type="ARBA" id="ARBA00007177"/>
    </source>
</evidence>
<protein>
    <recommendedName>
        <fullName evidence="3">Urease accessory protein UreD</fullName>
    </recommendedName>
</protein>
<dbReference type="AlphaFoldDB" id="A0A1I6CN29"/>
<dbReference type="STRING" id="871652.SAMN04515673_10157"/>
<dbReference type="Pfam" id="PF01774">
    <property type="entry name" value="UreD"/>
    <property type="match status" value="1"/>
</dbReference>
<evidence type="ECO:0000313" key="6">
    <source>
        <dbReference type="Proteomes" id="UP000199302"/>
    </source>
</evidence>
<evidence type="ECO:0000256" key="2">
    <source>
        <dbReference type="ARBA" id="ARBA00023186"/>
    </source>
</evidence>
<evidence type="ECO:0000313" key="5">
    <source>
        <dbReference type="EMBL" id="SFQ94594.1"/>
    </source>
</evidence>
<comment type="function">
    <text evidence="3">Required for maturation of urease via the functional incorporation of the urease nickel metallocenter.</text>
</comment>
<accession>A0A1I6CN29</accession>
<dbReference type="InterPro" id="IPR002669">
    <property type="entry name" value="UreD"/>
</dbReference>
<dbReference type="PANTHER" id="PTHR33643:SF1">
    <property type="entry name" value="UREASE ACCESSORY PROTEIN D"/>
    <property type="match status" value="1"/>
</dbReference>
<dbReference type="OrthoDB" id="9798842at2"/>
<dbReference type="EMBL" id="FOYI01000001">
    <property type="protein sequence ID" value="SFQ94594.1"/>
    <property type="molecule type" value="Genomic_DNA"/>
</dbReference>
<name>A0A1I6CN29_9RHOB</name>
<organism evidence="5 6">
    <name type="scientific">Poseidonocella sedimentorum</name>
    <dbReference type="NCBI Taxonomy" id="871652"/>
    <lineage>
        <taxon>Bacteria</taxon>
        <taxon>Pseudomonadati</taxon>
        <taxon>Pseudomonadota</taxon>
        <taxon>Alphaproteobacteria</taxon>
        <taxon>Rhodobacterales</taxon>
        <taxon>Roseobacteraceae</taxon>
        <taxon>Poseidonocella</taxon>
    </lineage>
</organism>
<comment type="subcellular location">
    <subcellularLocation>
        <location evidence="3">Cytoplasm</location>
    </subcellularLocation>
</comment>
<keyword evidence="6" id="KW-1185">Reference proteome</keyword>
<gene>
    <name evidence="3" type="primary">ureD</name>
    <name evidence="5" type="ORF">SAMN04515673_10157</name>
</gene>
<dbReference type="PANTHER" id="PTHR33643">
    <property type="entry name" value="UREASE ACCESSORY PROTEIN D"/>
    <property type="match status" value="1"/>
</dbReference>
<comment type="similarity">
    <text evidence="1 3">Belongs to the UreD family.</text>
</comment>
<proteinExistence type="inferred from homology"/>
<dbReference type="HAMAP" id="MF_01384">
    <property type="entry name" value="UreD"/>
    <property type="match status" value="1"/>
</dbReference>
<reference evidence="5 6" key="1">
    <citation type="submission" date="2016-10" db="EMBL/GenBank/DDBJ databases">
        <authorList>
            <person name="de Groot N.N."/>
        </authorList>
    </citation>
    <scope>NUCLEOTIDE SEQUENCE [LARGE SCALE GENOMIC DNA]</scope>
    <source>
        <strain evidence="6">KMM 9023,NRIC 0796,JCM 17311,KCTC 23692</strain>
    </source>
</reference>
<keyword evidence="3" id="KW-0963">Cytoplasm</keyword>
<evidence type="ECO:0000256" key="3">
    <source>
        <dbReference type="HAMAP-Rule" id="MF_01384"/>
    </source>
</evidence>
<dbReference type="RefSeq" id="WP_092075454.1">
    <property type="nucleotide sequence ID" value="NZ_FOYI01000001.1"/>
</dbReference>
<dbReference type="GO" id="GO:0016151">
    <property type="term" value="F:nickel cation binding"/>
    <property type="evidence" value="ECO:0007669"/>
    <property type="project" value="UniProtKB-UniRule"/>
</dbReference>
<dbReference type="GO" id="GO:0005737">
    <property type="term" value="C:cytoplasm"/>
    <property type="evidence" value="ECO:0007669"/>
    <property type="project" value="UniProtKB-SubCell"/>
</dbReference>
<keyword evidence="2 3" id="KW-0143">Chaperone</keyword>
<feature type="region of interest" description="Disordered" evidence="4">
    <location>
        <begin position="1"/>
        <end position="28"/>
    </location>
</feature>
<dbReference type="Proteomes" id="UP000199302">
    <property type="component" value="Unassembled WGS sequence"/>
</dbReference>
<feature type="compositionally biased region" description="Low complexity" evidence="4">
    <location>
        <begin position="10"/>
        <end position="28"/>
    </location>
</feature>
<comment type="subunit">
    <text evidence="3">UreD, UreF and UreG form a complex that acts as a GTP-hydrolysis-dependent molecular chaperone, activating the urease apoprotein by helping to assemble the nickel containing metallocenter of UreC. The UreE protein probably delivers the nickel.</text>
</comment>